<proteinExistence type="inferred from homology"/>
<feature type="region of interest" description="Disordered" evidence="2">
    <location>
        <begin position="48"/>
        <end position="75"/>
    </location>
</feature>
<reference evidence="3" key="2">
    <citation type="journal article" date="2022" name="Hortic Res">
        <title>The genome of Dioscorea zingiberensis sheds light on the biosynthesis, origin and evolution of the medicinally important diosgenin saponins.</title>
        <authorList>
            <person name="Li Y."/>
            <person name="Tan C."/>
            <person name="Li Z."/>
            <person name="Guo J."/>
            <person name="Li S."/>
            <person name="Chen X."/>
            <person name="Wang C."/>
            <person name="Dai X."/>
            <person name="Yang H."/>
            <person name="Song W."/>
            <person name="Hou L."/>
            <person name="Xu J."/>
            <person name="Tong Z."/>
            <person name="Xu A."/>
            <person name="Yuan X."/>
            <person name="Wang W."/>
            <person name="Yang Q."/>
            <person name="Chen L."/>
            <person name="Sun Z."/>
            <person name="Wang K."/>
            <person name="Pan B."/>
            <person name="Chen J."/>
            <person name="Bao Y."/>
            <person name="Liu F."/>
            <person name="Qi X."/>
            <person name="Gang D.R."/>
            <person name="Wen J."/>
            <person name="Li J."/>
        </authorList>
    </citation>
    <scope>NUCLEOTIDE SEQUENCE</scope>
    <source>
        <strain evidence="3">Dzin_1.0</strain>
    </source>
</reference>
<comment type="similarity">
    <text evidence="1">Belongs to the senescence regulator S40 family.</text>
</comment>
<dbReference type="GO" id="GO:0010150">
    <property type="term" value="P:leaf senescence"/>
    <property type="evidence" value="ECO:0007669"/>
    <property type="project" value="UniProtKB-ARBA"/>
</dbReference>
<gene>
    <name evidence="3" type="ORF">J5N97_012176</name>
</gene>
<feature type="compositionally biased region" description="Low complexity" evidence="2">
    <location>
        <begin position="110"/>
        <end position="124"/>
    </location>
</feature>
<name>A0A9D5CPD0_9LILI</name>
<dbReference type="PANTHER" id="PTHR33083">
    <property type="entry name" value="EXPRESSED PROTEIN"/>
    <property type="match status" value="1"/>
</dbReference>
<evidence type="ECO:0000256" key="1">
    <source>
        <dbReference type="ARBA" id="ARBA00034773"/>
    </source>
</evidence>
<protein>
    <recommendedName>
        <fullName evidence="5">Senescence regulator</fullName>
    </recommendedName>
</protein>
<comment type="caution">
    <text evidence="3">The sequence shown here is derived from an EMBL/GenBank/DDBJ whole genome shotgun (WGS) entry which is preliminary data.</text>
</comment>
<organism evidence="3 4">
    <name type="scientific">Dioscorea zingiberensis</name>
    <dbReference type="NCBI Taxonomy" id="325984"/>
    <lineage>
        <taxon>Eukaryota</taxon>
        <taxon>Viridiplantae</taxon>
        <taxon>Streptophyta</taxon>
        <taxon>Embryophyta</taxon>
        <taxon>Tracheophyta</taxon>
        <taxon>Spermatophyta</taxon>
        <taxon>Magnoliopsida</taxon>
        <taxon>Liliopsida</taxon>
        <taxon>Dioscoreales</taxon>
        <taxon>Dioscoreaceae</taxon>
        <taxon>Dioscorea</taxon>
    </lineage>
</organism>
<evidence type="ECO:0008006" key="5">
    <source>
        <dbReference type="Google" id="ProtNLM"/>
    </source>
</evidence>
<feature type="compositionally biased region" description="Acidic residues" evidence="2">
    <location>
        <begin position="174"/>
        <end position="183"/>
    </location>
</feature>
<dbReference type="Pfam" id="PF04520">
    <property type="entry name" value="Senescence_reg"/>
    <property type="match status" value="1"/>
</dbReference>
<dbReference type="AlphaFoldDB" id="A0A9D5CPD0"/>
<dbReference type="OrthoDB" id="684536at2759"/>
<feature type="region of interest" description="Disordered" evidence="2">
    <location>
        <begin position="162"/>
        <end position="183"/>
    </location>
</feature>
<dbReference type="PANTHER" id="PTHR33083:SF114">
    <property type="entry name" value="OS10G0481000 PROTEIN"/>
    <property type="match status" value="1"/>
</dbReference>
<evidence type="ECO:0000313" key="4">
    <source>
        <dbReference type="Proteomes" id="UP001085076"/>
    </source>
</evidence>
<dbReference type="EMBL" id="JAGGNH010000003">
    <property type="protein sequence ID" value="KAJ0976702.1"/>
    <property type="molecule type" value="Genomic_DNA"/>
</dbReference>
<dbReference type="InterPro" id="IPR007608">
    <property type="entry name" value="Senescence_reg_S40"/>
</dbReference>
<sequence length="233" mass="25280">MERYRPNRSLQPDRFLGVFSCPESVAPASNGSLGVELDEDEVLWTVSDPPDLIRSPKPISPSMPSALDSSASPFRRIPERNSGILVALTEEENKRFSSAAAPFLQLKPSISTSSASTSPSSTSSVRMIPTMPKPKPDYSSGKVLHQSAPVNIPMIPRMAKHRPEVNDGGIGAADEADGDDDEMLPPHEIIARRSGVDSPMTTFSVLEGVGRTLKGSDQRRVRNAVWRKTGFLD</sequence>
<feature type="region of interest" description="Disordered" evidence="2">
    <location>
        <begin position="110"/>
        <end position="141"/>
    </location>
</feature>
<reference evidence="3" key="1">
    <citation type="submission" date="2021-03" db="EMBL/GenBank/DDBJ databases">
        <authorList>
            <person name="Li Z."/>
            <person name="Yang C."/>
        </authorList>
    </citation>
    <scope>NUCLEOTIDE SEQUENCE</scope>
    <source>
        <strain evidence="3">Dzin_1.0</strain>
        <tissue evidence="3">Leaf</tissue>
    </source>
</reference>
<keyword evidence="4" id="KW-1185">Reference proteome</keyword>
<dbReference type="Proteomes" id="UP001085076">
    <property type="component" value="Miscellaneous, Linkage group lg03"/>
</dbReference>
<evidence type="ECO:0000313" key="3">
    <source>
        <dbReference type="EMBL" id="KAJ0976702.1"/>
    </source>
</evidence>
<evidence type="ECO:0000256" key="2">
    <source>
        <dbReference type="SAM" id="MobiDB-lite"/>
    </source>
</evidence>
<accession>A0A9D5CPD0</accession>